<dbReference type="Pfam" id="PF13420">
    <property type="entry name" value="Acetyltransf_4"/>
    <property type="match status" value="1"/>
</dbReference>
<feature type="compositionally biased region" description="Basic and acidic residues" evidence="1">
    <location>
        <begin position="1"/>
        <end position="20"/>
    </location>
</feature>
<dbReference type="EMBL" id="JAPJZH010000026">
    <property type="protein sequence ID" value="MDA4848647.1"/>
    <property type="molecule type" value="Genomic_DNA"/>
</dbReference>
<proteinExistence type="predicted"/>
<comment type="caution">
    <text evidence="3">The sequence shown here is derived from an EMBL/GenBank/DDBJ whole genome shotgun (WGS) entry which is preliminary data.</text>
</comment>
<evidence type="ECO:0000313" key="4">
    <source>
        <dbReference type="Proteomes" id="UP001148313"/>
    </source>
</evidence>
<feature type="region of interest" description="Disordered" evidence="1">
    <location>
        <begin position="1"/>
        <end position="27"/>
    </location>
</feature>
<gene>
    <name evidence="3" type="ORF">OOZ53_25045</name>
</gene>
<evidence type="ECO:0000313" key="3">
    <source>
        <dbReference type="EMBL" id="MDA4848647.1"/>
    </source>
</evidence>
<accession>A0ABT4VX79</accession>
<keyword evidence="4" id="KW-1185">Reference proteome</keyword>
<dbReference type="Gene3D" id="3.40.630.30">
    <property type="match status" value="1"/>
</dbReference>
<dbReference type="InterPro" id="IPR000182">
    <property type="entry name" value="GNAT_dom"/>
</dbReference>
<name>A0ABT4VX79_9HYPH</name>
<dbReference type="InterPro" id="IPR016181">
    <property type="entry name" value="Acyl_CoA_acyltransferase"/>
</dbReference>
<evidence type="ECO:0000256" key="1">
    <source>
        <dbReference type="SAM" id="MobiDB-lite"/>
    </source>
</evidence>
<dbReference type="PROSITE" id="PS51186">
    <property type="entry name" value="GNAT"/>
    <property type="match status" value="1"/>
</dbReference>
<dbReference type="InterPro" id="IPR051908">
    <property type="entry name" value="Ribosomal_N-acetyltransferase"/>
</dbReference>
<sequence>MQHGNVDRKDHGMIPEHNPEDNGAGAYHCMPQTELRDGSLAVRAVEPEHIETIRQWRNAQVDVLRQAEPITPEAQQSYFEQTIWPDKQVENPRNILLIYLREGQPVGYGGLVHIAWEHKRAELSFLLDPKHERQSESRAALFARFLQLMKRLAFEDLGLNRLYTETYAIRRQHMETLEQAGFCREGCLRQHVHLDGRPVDSIMHGCIAGDEGEQTR</sequence>
<dbReference type="Proteomes" id="UP001148313">
    <property type="component" value="Unassembled WGS sequence"/>
</dbReference>
<protein>
    <submittedName>
        <fullName evidence="3">GNAT family protein</fullName>
    </submittedName>
</protein>
<dbReference type="PANTHER" id="PTHR43441:SF11">
    <property type="entry name" value="RIBOSOMAL-PROTEIN-SERINE ACETYLTRANSFERASE"/>
    <property type="match status" value="1"/>
</dbReference>
<feature type="domain" description="N-acetyltransferase" evidence="2">
    <location>
        <begin position="40"/>
        <end position="200"/>
    </location>
</feature>
<dbReference type="SUPFAM" id="SSF55729">
    <property type="entry name" value="Acyl-CoA N-acyltransferases (Nat)"/>
    <property type="match status" value="1"/>
</dbReference>
<dbReference type="PANTHER" id="PTHR43441">
    <property type="entry name" value="RIBOSOMAL-PROTEIN-SERINE ACETYLTRANSFERASE"/>
    <property type="match status" value="1"/>
</dbReference>
<evidence type="ECO:0000259" key="2">
    <source>
        <dbReference type="PROSITE" id="PS51186"/>
    </source>
</evidence>
<organism evidence="3 4">
    <name type="scientific">Hoeflea poritis</name>
    <dbReference type="NCBI Taxonomy" id="2993659"/>
    <lineage>
        <taxon>Bacteria</taxon>
        <taxon>Pseudomonadati</taxon>
        <taxon>Pseudomonadota</taxon>
        <taxon>Alphaproteobacteria</taxon>
        <taxon>Hyphomicrobiales</taxon>
        <taxon>Rhizobiaceae</taxon>
        <taxon>Hoeflea</taxon>
    </lineage>
</organism>
<dbReference type="RefSeq" id="WP_271092521.1">
    <property type="nucleotide sequence ID" value="NZ_JAPJZH010000026.1"/>
</dbReference>
<reference evidence="3" key="1">
    <citation type="submission" date="2022-11" db="EMBL/GenBank/DDBJ databases">
        <title>Hoeflea poritis sp. nov., isolated from scleractinian coral Porites lutea.</title>
        <authorList>
            <person name="Zhang G."/>
            <person name="Wei Q."/>
            <person name="Cai L."/>
        </authorList>
    </citation>
    <scope>NUCLEOTIDE SEQUENCE</scope>
    <source>
        <strain evidence="3">E7-10</strain>
    </source>
</reference>